<feature type="compositionally biased region" description="Polar residues" evidence="1">
    <location>
        <begin position="686"/>
        <end position="707"/>
    </location>
</feature>
<feature type="compositionally biased region" description="Basic residues" evidence="1">
    <location>
        <begin position="73"/>
        <end position="82"/>
    </location>
</feature>
<sequence>MVLRQILVLPDTNWQPAVTSPRLASPRHGRRAALLVTRSLHGALRVDATMARGKYLGPPTGTKLSSTVDTRPRRNHHPPWSRRHTHFRDWTHAHGMEWHGKLGSHTARASSPFWGALHYLPTASCPVLLLGLGCCRWDAWSSRAEARPRVPGVDPQPLRALPLLHHHAWKNTTSSLTSPPRPLFVNRLRSTVEMNVPYPVDSSPSTIIAVPALPCEIGHFGLRPSRINCAADSIIQCDAAARRRVSAGLQPPTFSAYPTERQACLAAALATARTHAHDLPSSMIHHPISCFPLLLLLLFLLHILPSSTFAFAFAHPLPPQLTRHRRALIPPTIPTVPAIINPSPGTWNTAPSRELLAAPVPRSATAAHPNPNPDPNPGSSRPIQFPFPGPRSHLGRRTWSHTPLANRPWGQPSTASHPPAPVFQIDPRTLHHASIQLLLRLLNRLLPSSVPRGACILASVAQLASCVVSASPARPSSAAPCLPRIEVLLVCRCVSHWPPTTTDPPGRLLVHLFLSSTRRIRRLPLSPFPPASTTPSPARFPSTPSLRPVPPTYAPCTADRRIESPTMPSRLSNGASHTKFELPALNLDFGSITDGTNIPPPPASPVQEVPTPPQTPPADKKEPAAIAKAKPEAAVPNGTPNGTDKPVTSTPPNGNLAGTKRPADEAPLSPAGSGRQGSLRRLFSRNMLNASYTEGRSPLTANGSVTNLARPESRGASSVVDDRKSKRSSGWFRRLRGGDPKRSSLIFEDAASTISVPSPKKPSGPPPPMIPELADLEKDDGGLGYDMFKNIK</sequence>
<proteinExistence type="predicted"/>
<name>A0A2U3E687_PURLI</name>
<feature type="region of interest" description="Disordered" evidence="1">
    <location>
        <begin position="55"/>
        <end position="82"/>
    </location>
</feature>
<organism evidence="2 3">
    <name type="scientific">Purpureocillium lilacinum</name>
    <name type="common">Paecilomyces lilacinus</name>
    <dbReference type="NCBI Taxonomy" id="33203"/>
    <lineage>
        <taxon>Eukaryota</taxon>
        <taxon>Fungi</taxon>
        <taxon>Dikarya</taxon>
        <taxon>Ascomycota</taxon>
        <taxon>Pezizomycotina</taxon>
        <taxon>Sordariomycetes</taxon>
        <taxon>Hypocreomycetidae</taxon>
        <taxon>Hypocreales</taxon>
        <taxon>Ophiocordycipitaceae</taxon>
        <taxon>Purpureocillium</taxon>
    </lineage>
</organism>
<evidence type="ECO:0000313" key="3">
    <source>
        <dbReference type="Proteomes" id="UP000245956"/>
    </source>
</evidence>
<dbReference type="AlphaFoldDB" id="A0A2U3E687"/>
<evidence type="ECO:0000256" key="1">
    <source>
        <dbReference type="SAM" id="MobiDB-lite"/>
    </source>
</evidence>
<dbReference type="EMBL" id="LCWV01000010">
    <property type="protein sequence ID" value="PWI70022.1"/>
    <property type="molecule type" value="Genomic_DNA"/>
</dbReference>
<reference evidence="2 3" key="1">
    <citation type="journal article" date="2016" name="Front. Microbiol.">
        <title>Genome and transcriptome sequences reveal the specific parasitism of the nematophagous Purpureocillium lilacinum 36-1.</title>
        <authorList>
            <person name="Xie J."/>
            <person name="Li S."/>
            <person name="Mo C."/>
            <person name="Xiao X."/>
            <person name="Peng D."/>
            <person name="Wang G."/>
            <person name="Xiao Y."/>
        </authorList>
    </citation>
    <scope>NUCLEOTIDE SEQUENCE [LARGE SCALE GENOMIC DNA]</scope>
    <source>
        <strain evidence="2 3">36-1</strain>
    </source>
</reference>
<accession>A0A2U3E687</accession>
<feature type="compositionally biased region" description="Pro residues" evidence="1">
    <location>
        <begin position="598"/>
        <end position="616"/>
    </location>
</feature>
<feature type="region of interest" description="Disordered" evidence="1">
    <location>
        <begin position="524"/>
        <end position="575"/>
    </location>
</feature>
<protein>
    <submittedName>
        <fullName evidence="2">Uncharacterized protein</fullName>
    </submittedName>
</protein>
<gene>
    <name evidence="2" type="ORF">PCL_00166</name>
</gene>
<evidence type="ECO:0000313" key="2">
    <source>
        <dbReference type="EMBL" id="PWI70022.1"/>
    </source>
</evidence>
<feature type="compositionally biased region" description="Polar residues" evidence="1">
    <location>
        <begin position="566"/>
        <end position="575"/>
    </location>
</feature>
<feature type="compositionally biased region" description="Polar residues" evidence="1">
    <location>
        <begin position="638"/>
        <end position="653"/>
    </location>
</feature>
<feature type="compositionally biased region" description="Low complexity" evidence="1">
    <location>
        <begin position="533"/>
        <end position="545"/>
    </location>
</feature>
<comment type="caution">
    <text evidence="2">The sequence shown here is derived from an EMBL/GenBank/DDBJ whole genome shotgun (WGS) entry which is preliminary data.</text>
</comment>
<dbReference type="Proteomes" id="UP000245956">
    <property type="component" value="Unassembled WGS sequence"/>
</dbReference>
<feature type="region of interest" description="Disordered" evidence="1">
    <location>
        <begin position="362"/>
        <end position="417"/>
    </location>
</feature>
<feature type="region of interest" description="Disordered" evidence="1">
    <location>
        <begin position="591"/>
        <end position="781"/>
    </location>
</feature>
<feature type="compositionally biased region" description="Low complexity" evidence="1">
    <location>
        <begin position="624"/>
        <end position="634"/>
    </location>
</feature>
<feature type="compositionally biased region" description="Pro residues" evidence="1">
    <location>
        <begin position="759"/>
        <end position="770"/>
    </location>
</feature>